<evidence type="ECO:0000313" key="4">
    <source>
        <dbReference type="Proteomes" id="UP000184120"/>
    </source>
</evidence>
<dbReference type="OrthoDB" id="9796171at2"/>
<evidence type="ECO:0000259" key="1">
    <source>
        <dbReference type="PROSITE" id="PS51186"/>
    </source>
</evidence>
<dbReference type="Proteomes" id="UP000184120">
    <property type="component" value="Unassembled WGS sequence"/>
</dbReference>
<dbReference type="PROSITE" id="PS51186">
    <property type="entry name" value="GNAT"/>
    <property type="match status" value="1"/>
</dbReference>
<evidence type="ECO:0000313" key="5">
    <source>
        <dbReference type="Proteomes" id="UP000650994"/>
    </source>
</evidence>
<dbReference type="Pfam" id="PF13673">
    <property type="entry name" value="Acetyltransf_10"/>
    <property type="match status" value="1"/>
</dbReference>
<reference evidence="3" key="2">
    <citation type="submission" date="2016-11" db="EMBL/GenBank/DDBJ databases">
        <authorList>
            <person name="Jaros S."/>
            <person name="Januszkiewicz K."/>
            <person name="Wedrychowicz H."/>
        </authorList>
    </citation>
    <scope>NUCLEOTIDE SEQUENCE [LARGE SCALE GENOMIC DNA]</scope>
    <source>
        <strain evidence="3">DSM 27989</strain>
    </source>
</reference>
<dbReference type="RefSeq" id="WP_072933949.1">
    <property type="nucleotide sequence ID" value="NZ_BMFL01000023.1"/>
</dbReference>
<dbReference type="EMBL" id="FRBH01000014">
    <property type="protein sequence ID" value="SHL67792.1"/>
    <property type="molecule type" value="Genomic_DNA"/>
</dbReference>
<reference evidence="5" key="4">
    <citation type="journal article" date="2019" name="Int. J. Syst. Evol. Microbiol.">
        <title>The Global Catalogue of Microorganisms (GCM) 10K type strain sequencing project: providing services to taxonomists for standard genome sequencing and annotation.</title>
        <authorList>
            <consortium name="The Broad Institute Genomics Platform"/>
            <consortium name="The Broad Institute Genome Sequencing Center for Infectious Disease"/>
            <person name="Wu L."/>
            <person name="Ma J."/>
        </authorList>
    </citation>
    <scope>NUCLEOTIDE SEQUENCE [LARGE SCALE GENOMIC DNA]</scope>
    <source>
        <strain evidence="5">CGMCC 1.12707</strain>
    </source>
</reference>
<evidence type="ECO:0000313" key="3">
    <source>
        <dbReference type="EMBL" id="SHL67792.1"/>
    </source>
</evidence>
<dbReference type="EMBL" id="BMFL01000023">
    <property type="protein sequence ID" value="GGF09305.1"/>
    <property type="molecule type" value="Genomic_DNA"/>
</dbReference>
<dbReference type="AlphaFoldDB" id="A0A1M7CKQ4"/>
<dbReference type="GO" id="GO:0016747">
    <property type="term" value="F:acyltransferase activity, transferring groups other than amino-acyl groups"/>
    <property type="evidence" value="ECO:0007669"/>
    <property type="project" value="InterPro"/>
</dbReference>
<gene>
    <name evidence="2" type="ORF">GCM10010984_28070</name>
    <name evidence="3" type="ORF">SAMN05443634_11426</name>
</gene>
<dbReference type="Proteomes" id="UP000650994">
    <property type="component" value="Unassembled WGS sequence"/>
</dbReference>
<reference evidence="4" key="3">
    <citation type="submission" date="2016-11" db="EMBL/GenBank/DDBJ databases">
        <authorList>
            <person name="Varghese N."/>
            <person name="Submissions S."/>
        </authorList>
    </citation>
    <scope>NUCLEOTIDE SEQUENCE [LARGE SCALE GENOMIC DNA]</scope>
    <source>
        <strain evidence="4">DSM 27989</strain>
    </source>
</reference>
<dbReference type="SUPFAM" id="SSF55729">
    <property type="entry name" value="Acyl-CoA N-acyltransferases (Nat)"/>
    <property type="match status" value="1"/>
</dbReference>
<reference evidence="2" key="1">
    <citation type="journal article" date="2014" name="Int. J. Syst. Evol. Microbiol.">
        <title>Complete genome of a new Firmicutes species belonging to the dominant human colonic microbiota ('Ruminococcus bicirculans') reveals two chromosomes and a selective capacity to utilize plant glucans.</title>
        <authorList>
            <consortium name="NISC Comparative Sequencing Program"/>
            <person name="Wegmann U."/>
            <person name="Louis P."/>
            <person name="Goesmann A."/>
            <person name="Henrissat B."/>
            <person name="Duncan S.H."/>
            <person name="Flint H.J."/>
        </authorList>
    </citation>
    <scope>NUCLEOTIDE SEQUENCE</scope>
    <source>
        <strain evidence="2">CGMCC 1.12707</strain>
    </source>
</reference>
<reference evidence="2" key="5">
    <citation type="submission" date="2024-05" db="EMBL/GenBank/DDBJ databases">
        <authorList>
            <person name="Sun Q."/>
            <person name="Zhou Y."/>
        </authorList>
    </citation>
    <scope>NUCLEOTIDE SEQUENCE</scope>
    <source>
        <strain evidence="2">CGMCC 1.12707</strain>
    </source>
</reference>
<feature type="domain" description="N-acetyltransferase" evidence="1">
    <location>
        <begin position="10"/>
        <end position="151"/>
    </location>
</feature>
<dbReference type="InterPro" id="IPR000182">
    <property type="entry name" value="GNAT_dom"/>
</dbReference>
<protein>
    <submittedName>
        <fullName evidence="2">Acetyltransferase</fullName>
    </submittedName>
    <submittedName>
        <fullName evidence="3">ElaA protein</fullName>
    </submittedName>
</protein>
<dbReference type="InterPro" id="IPR016181">
    <property type="entry name" value="Acyl_CoA_acyltransferase"/>
</dbReference>
<sequence length="151" mass="17706">MEQNIIWNYKNFDELTTQELYKIIQLRNEVFVVEQDCVYQDADGKDFVCGHLWATINDEVAAYSRIVPKGFSYENEPSIGRVISNSKFRGMGLGIQLINNSIQVIENKYQISTIRISAQLYLKKFYESFGFEQVSEEYLEDDIPHIEMLRK</sequence>
<name>A0A1M7CKQ4_9FLAO</name>
<dbReference type="STRING" id="1434701.SAMN05443634_11426"/>
<accession>A0A1M7CKQ4</accession>
<organism evidence="3 4">
    <name type="scientific">Chishuiella changwenlii</name>
    <dbReference type="NCBI Taxonomy" id="1434701"/>
    <lineage>
        <taxon>Bacteria</taxon>
        <taxon>Pseudomonadati</taxon>
        <taxon>Bacteroidota</taxon>
        <taxon>Flavobacteriia</taxon>
        <taxon>Flavobacteriales</taxon>
        <taxon>Weeksellaceae</taxon>
        <taxon>Chishuiella</taxon>
    </lineage>
</organism>
<dbReference type="Gene3D" id="3.40.630.30">
    <property type="match status" value="1"/>
</dbReference>
<keyword evidence="5" id="KW-1185">Reference proteome</keyword>
<evidence type="ECO:0000313" key="2">
    <source>
        <dbReference type="EMBL" id="GGF09305.1"/>
    </source>
</evidence>
<proteinExistence type="predicted"/>